<dbReference type="CDD" id="cd00685">
    <property type="entry name" value="Trans_IPPS_HT"/>
    <property type="match status" value="1"/>
</dbReference>
<dbReference type="PANTHER" id="PTHR43281:SF1">
    <property type="entry name" value="FARNESYL DIPHOSPHATE SYNTHASE"/>
    <property type="match status" value="1"/>
</dbReference>
<evidence type="ECO:0000256" key="4">
    <source>
        <dbReference type="ARBA" id="ARBA00022723"/>
    </source>
</evidence>
<dbReference type="Gene3D" id="1.10.600.10">
    <property type="entry name" value="Farnesyl Diphosphate Synthase"/>
    <property type="match status" value="1"/>
</dbReference>
<dbReference type="AlphaFoldDB" id="A0A6H9WVS0"/>
<organism evidence="8 9">
    <name type="scientific">Pseudoclavibacter endophyticus</name>
    <dbReference type="NCBI Taxonomy" id="1778590"/>
    <lineage>
        <taxon>Bacteria</taxon>
        <taxon>Bacillati</taxon>
        <taxon>Actinomycetota</taxon>
        <taxon>Actinomycetes</taxon>
        <taxon>Micrococcales</taxon>
        <taxon>Microbacteriaceae</taxon>
        <taxon>Pseudoclavibacter</taxon>
    </lineage>
</organism>
<proteinExistence type="inferred from homology"/>
<evidence type="ECO:0000256" key="1">
    <source>
        <dbReference type="ARBA" id="ARBA00001946"/>
    </source>
</evidence>
<dbReference type="SFLD" id="SFLDS00005">
    <property type="entry name" value="Isoprenoid_Synthase_Type_I"/>
    <property type="match status" value="1"/>
</dbReference>
<name>A0A6H9WVS0_9MICO</name>
<dbReference type="InterPro" id="IPR008949">
    <property type="entry name" value="Isoprenoid_synthase_dom_sf"/>
</dbReference>
<evidence type="ECO:0000313" key="9">
    <source>
        <dbReference type="Proteomes" id="UP000431744"/>
    </source>
</evidence>
<dbReference type="PANTHER" id="PTHR43281">
    <property type="entry name" value="FARNESYL DIPHOSPHATE SYNTHASE"/>
    <property type="match status" value="1"/>
</dbReference>
<dbReference type="GO" id="GO:0004659">
    <property type="term" value="F:prenyltransferase activity"/>
    <property type="evidence" value="ECO:0007669"/>
    <property type="project" value="InterPro"/>
</dbReference>
<gene>
    <name evidence="8" type="ORF">F8O04_08725</name>
</gene>
<evidence type="ECO:0000313" key="8">
    <source>
        <dbReference type="EMBL" id="KAB1650260.1"/>
    </source>
</evidence>
<dbReference type="Pfam" id="PF00348">
    <property type="entry name" value="polyprenyl_synt"/>
    <property type="match status" value="1"/>
</dbReference>
<evidence type="ECO:0000256" key="7">
    <source>
        <dbReference type="RuleBase" id="RU004466"/>
    </source>
</evidence>
<dbReference type="SUPFAM" id="SSF48576">
    <property type="entry name" value="Terpenoid synthases"/>
    <property type="match status" value="1"/>
</dbReference>
<evidence type="ECO:0000256" key="6">
    <source>
        <dbReference type="ARBA" id="ARBA00023229"/>
    </source>
</evidence>
<comment type="similarity">
    <text evidence="2 7">Belongs to the FPP/GGPP synthase family.</text>
</comment>
<sequence length="358" mass="38382">MTDSSVLVDLVNARLAKLIAEQRERFEGISRELDAVFGHARRFTAGGKRLRAQFCAAGFRAMGAADAPALPDAAAALELFHAAALAHDDVIDRSDTRRGAPSTHRAFEAHHGASGWAGDGARFGEAAAILVGDLLLTWSDDLFVAACAAVDPTAAEAARGEISRMRVEVTLGQYLDVAEEHAWPTVPVGERAERAITIAVSKSARYSIEAPLVIGARLAGADDERVDAIRAFGTPLGLAFQLRDDVLGVFGDAEIMGKPAGDDLREGKRTYLIARFSDRSSDAEREWFDARLGRDDLDEATVAELQRRIRGCGALDDVEAEIARLLGEALTALDSAGLDAASRGMLERLARRTAARDY</sequence>
<dbReference type="InterPro" id="IPR033749">
    <property type="entry name" value="Polyprenyl_synt_CS"/>
</dbReference>
<evidence type="ECO:0000256" key="5">
    <source>
        <dbReference type="ARBA" id="ARBA00022842"/>
    </source>
</evidence>
<dbReference type="EMBL" id="WBJY01000001">
    <property type="protein sequence ID" value="KAB1650260.1"/>
    <property type="molecule type" value="Genomic_DNA"/>
</dbReference>
<evidence type="ECO:0000256" key="3">
    <source>
        <dbReference type="ARBA" id="ARBA00022679"/>
    </source>
</evidence>
<keyword evidence="9" id="KW-1185">Reference proteome</keyword>
<keyword evidence="3 7" id="KW-0808">Transferase</keyword>
<dbReference type="RefSeq" id="WP_158028844.1">
    <property type="nucleotide sequence ID" value="NZ_BMHG01000001.1"/>
</dbReference>
<protein>
    <submittedName>
        <fullName evidence="8">Polyprenyl synthetase family protein</fullName>
    </submittedName>
</protein>
<dbReference type="SFLD" id="SFLDG01017">
    <property type="entry name" value="Polyprenyl_Transferase_Like"/>
    <property type="match status" value="1"/>
</dbReference>
<keyword evidence="6" id="KW-0414">Isoprene biosynthesis</keyword>
<dbReference type="GO" id="GO:0008299">
    <property type="term" value="P:isoprenoid biosynthetic process"/>
    <property type="evidence" value="ECO:0007669"/>
    <property type="project" value="UniProtKB-KW"/>
</dbReference>
<dbReference type="Proteomes" id="UP000431744">
    <property type="component" value="Unassembled WGS sequence"/>
</dbReference>
<comment type="caution">
    <text evidence="8">The sequence shown here is derived from an EMBL/GenBank/DDBJ whole genome shotgun (WGS) entry which is preliminary data.</text>
</comment>
<comment type="cofactor">
    <cofactor evidence="1">
        <name>Mg(2+)</name>
        <dbReference type="ChEBI" id="CHEBI:18420"/>
    </cofactor>
</comment>
<keyword evidence="5" id="KW-0460">Magnesium</keyword>
<evidence type="ECO:0000256" key="2">
    <source>
        <dbReference type="ARBA" id="ARBA00006706"/>
    </source>
</evidence>
<dbReference type="PROSITE" id="PS00444">
    <property type="entry name" value="POLYPRENYL_SYNTHASE_2"/>
    <property type="match status" value="1"/>
</dbReference>
<keyword evidence="4" id="KW-0479">Metal-binding</keyword>
<dbReference type="InterPro" id="IPR000092">
    <property type="entry name" value="Polyprenyl_synt"/>
</dbReference>
<reference evidence="8 9" key="1">
    <citation type="submission" date="2019-09" db="EMBL/GenBank/DDBJ databases">
        <title>Phylogeny of genus Pseudoclavibacter and closely related genus.</title>
        <authorList>
            <person name="Li Y."/>
        </authorList>
    </citation>
    <scope>NUCLEOTIDE SEQUENCE [LARGE SCALE GENOMIC DNA]</scope>
    <source>
        <strain evidence="8 9">EGI 60007</strain>
    </source>
</reference>
<accession>A0A6H9WVS0</accession>
<dbReference type="GO" id="GO:0046872">
    <property type="term" value="F:metal ion binding"/>
    <property type="evidence" value="ECO:0007669"/>
    <property type="project" value="UniProtKB-KW"/>
</dbReference>
<dbReference type="OrthoDB" id="4497239at2"/>